<dbReference type="Pfam" id="PF04325">
    <property type="entry name" value="DUF465"/>
    <property type="match status" value="1"/>
</dbReference>
<dbReference type="STRING" id="1262585.BJI46_04625"/>
<evidence type="ECO:0008006" key="4">
    <source>
        <dbReference type="Google" id="ProtNLM"/>
    </source>
</evidence>
<protein>
    <recommendedName>
        <fullName evidence="4">DUF465 domain-containing protein</fullName>
    </recommendedName>
</protein>
<dbReference type="AlphaFoldDB" id="A0A1E7R356"/>
<organism evidence="2 3">
    <name type="scientific">Acinetobacter qingfengensis</name>
    <dbReference type="NCBI Taxonomy" id="1262585"/>
    <lineage>
        <taxon>Bacteria</taxon>
        <taxon>Pseudomonadati</taxon>
        <taxon>Pseudomonadota</taxon>
        <taxon>Gammaproteobacteria</taxon>
        <taxon>Moraxellales</taxon>
        <taxon>Moraxellaceae</taxon>
        <taxon>Acinetobacter</taxon>
    </lineage>
</organism>
<dbReference type="Gene3D" id="6.10.280.50">
    <property type="match status" value="1"/>
</dbReference>
<dbReference type="InterPro" id="IPR038444">
    <property type="entry name" value="DUF465_sf"/>
</dbReference>
<name>A0A1E7R356_9GAMM</name>
<feature type="coiled-coil region" evidence="1">
    <location>
        <begin position="40"/>
        <end position="67"/>
    </location>
</feature>
<sequence length="71" mass="8571">MEEHKALIQQLRQHDPHFALLYAEHQQLDQQINRLAKDPITCNLEQLESLKKQKLRLKDEIYHLLQRSQQS</sequence>
<dbReference type="RefSeq" id="WP_070070541.1">
    <property type="nucleotide sequence ID" value="NZ_MKKK01000045.1"/>
</dbReference>
<comment type="caution">
    <text evidence="2">The sequence shown here is derived from an EMBL/GenBank/DDBJ whole genome shotgun (WGS) entry which is preliminary data.</text>
</comment>
<reference evidence="2 3" key="1">
    <citation type="submission" date="2016-09" db="EMBL/GenBank/DDBJ databases">
        <authorList>
            <person name="Capua I."/>
            <person name="De Benedictis P."/>
            <person name="Joannis T."/>
            <person name="Lombin L.H."/>
            <person name="Cattoli G."/>
        </authorList>
    </citation>
    <scope>NUCLEOTIDE SEQUENCE [LARGE SCALE GENOMIC DNA]</scope>
    <source>
        <strain evidence="2 3">ANC 4671</strain>
    </source>
</reference>
<accession>A0A1E7R356</accession>
<keyword evidence="1" id="KW-0175">Coiled coil</keyword>
<dbReference type="EMBL" id="MKKK01000045">
    <property type="protein sequence ID" value="OEY93731.1"/>
    <property type="molecule type" value="Genomic_DNA"/>
</dbReference>
<gene>
    <name evidence="2" type="ORF">BJI46_04625</name>
</gene>
<dbReference type="InterPro" id="IPR007420">
    <property type="entry name" value="DUF465"/>
</dbReference>
<keyword evidence="3" id="KW-1185">Reference proteome</keyword>
<evidence type="ECO:0000256" key="1">
    <source>
        <dbReference type="SAM" id="Coils"/>
    </source>
</evidence>
<dbReference type="Proteomes" id="UP000185895">
    <property type="component" value="Unassembled WGS sequence"/>
</dbReference>
<evidence type="ECO:0000313" key="3">
    <source>
        <dbReference type="Proteomes" id="UP000185895"/>
    </source>
</evidence>
<proteinExistence type="predicted"/>
<evidence type="ECO:0000313" key="2">
    <source>
        <dbReference type="EMBL" id="OEY93731.1"/>
    </source>
</evidence>